<sequence length="454" mass="47199">MTTSPAPRRAVWAWAMFDAATQPIFTLIATFVFAPFFAAQIAENPAEGQAAWGFAAGAAGFAIGVLSPPLGAIADRTGRRKWWLAAFSVPLVLGSWALWFAEPGAPYAMAFALGGFAVATIGAECATAFTNAMMPSLARPEALGRLSGLGWALGYVGGLVALVFALFFLSADPRDGETLIGIAPLFGLDPRSFEGDRAVGPFAALWYLVLVTPLFLFAPDEPRGMPIRRAVRAGLADLKRTILDLRGSRDLALFLLAHMLYVDGLTALFAFGGIYGAGALGWGVIELGVFGILVIISGVVGALVGGWLDDRIGPQKVVAGSLALLVASAVVIVSIERARVLFVVPVAPPVADDALFGSTPERLFVAVALVLGAAGGPLQAASRTMLVKLAPPDKLTQAFGLFALSGKVTSFLGPTLVAIVTALTDSQRVGVAVLMGFFLAGGALLSAVRMPDDR</sequence>
<dbReference type="PANTHER" id="PTHR23519">
    <property type="entry name" value="AUTOPHAGY-RELATED PROTEIN 22"/>
    <property type="match status" value="1"/>
</dbReference>
<dbReference type="InterPro" id="IPR024671">
    <property type="entry name" value="Atg22-like"/>
</dbReference>
<dbReference type="InterPro" id="IPR020846">
    <property type="entry name" value="MFS_dom"/>
</dbReference>
<evidence type="ECO:0000256" key="1">
    <source>
        <dbReference type="ARBA" id="ARBA00004127"/>
    </source>
</evidence>
<gene>
    <name evidence="8" type="ORF">ACFSCV_12225</name>
</gene>
<evidence type="ECO:0000259" key="7">
    <source>
        <dbReference type="PROSITE" id="PS50850"/>
    </source>
</evidence>
<feature type="transmembrane region" description="Helical" evidence="6">
    <location>
        <begin position="149"/>
        <end position="169"/>
    </location>
</feature>
<keyword evidence="4 6" id="KW-1133">Transmembrane helix</keyword>
<keyword evidence="3 6" id="KW-0812">Transmembrane</keyword>
<dbReference type="PROSITE" id="PS50850">
    <property type="entry name" value="MFS"/>
    <property type="match status" value="1"/>
</dbReference>
<dbReference type="SUPFAM" id="SSF103473">
    <property type="entry name" value="MFS general substrate transporter"/>
    <property type="match status" value="1"/>
</dbReference>
<proteinExistence type="predicted"/>
<feature type="transmembrane region" description="Helical" evidence="6">
    <location>
        <begin position="50"/>
        <end position="70"/>
    </location>
</feature>
<feature type="transmembrane region" description="Helical" evidence="6">
    <location>
        <begin position="251"/>
        <end position="274"/>
    </location>
</feature>
<organism evidence="8 9">
    <name type="scientific">Methylopila henanensis</name>
    <dbReference type="NCBI Taxonomy" id="873516"/>
    <lineage>
        <taxon>Bacteria</taxon>
        <taxon>Pseudomonadati</taxon>
        <taxon>Pseudomonadota</taxon>
        <taxon>Alphaproteobacteria</taxon>
        <taxon>Hyphomicrobiales</taxon>
        <taxon>Methylopilaceae</taxon>
        <taxon>Methylopila</taxon>
    </lineage>
</organism>
<reference evidence="9" key="1">
    <citation type="journal article" date="2019" name="Int. J. Syst. Evol. Microbiol.">
        <title>The Global Catalogue of Microorganisms (GCM) 10K type strain sequencing project: providing services to taxonomists for standard genome sequencing and annotation.</title>
        <authorList>
            <consortium name="The Broad Institute Genomics Platform"/>
            <consortium name="The Broad Institute Genome Sequencing Center for Infectious Disease"/>
            <person name="Wu L."/>
            <person name="Ma J."/>
        </authorList>
    </citation>
    <scope>NUCLEOTIDE SEQUENCE [LARGE SCALE GENOMIC DNA]</scope>
    <source>
        <strain evidence="9">KCTC 23707</strain>
    </source>
</reference>
<feature type="transmembrane region" description="Helical" evidence="6">
    <location>
        <begin position="12"/>
        <end position="38"/>
    </location>
</feature>
<evidence type="ECO:0000256" key="4">
    <source>
        <dbReference type="ARBA" id="ARBA00022989"/>
    </source>
</evidence>
<feature type="transmembrane region" description="Helical" evidence="6">
    <location>
        <begin position="82"/>
        <end position="101"/>
    </location>
</feature>
<dbReference type="Proteomes" id="UP001597308">
    <property type="component" value="Unassembled WGS sequence"/>
</dbReference>
<evidence type="ECO:0000256" key="2">
    <source>
        <dbReference type="ARBA" id="ARBA00022448"/>
    </source>
</evidence>
<keyword evidence="5 6" id="KW-0472">Membrane</keyword>
<evidence type="ECO:0000313" key="9">
    <source>
        <dbReference type="Proteomes" id="UP001597308"/>
    </source>
</evidence>
<feature type="transmembrane region" description="Helical" evidence="6">
    <location>
        <begin position="363"/>
        <end position="386"/>
    </location>
</feature>
<evidence type="ECO:0000313" key="8">
    <source>
        <dbReference type="EMBL" id="MFD1703768.1"/>
    </source>
</evidence>
<dbReference type="InterPro" id="IPR036259">
    <property type="entry name" value="MFS_trans_sf"/>
</dbReference>
<evidence type="ECO:0000256" key="6">
    <source>
        <dbReference type="SAM" id="Phobius"/>
    </source>
</evidence>
<comment type="subcellular location">
    <subcellularLocation>
        <location evidence="1">Endomembrane system</location>
        <topology evidence="1">Multi-pass membrane protein</topology>
    </subcellularLocation>
</comment>
<evidence type="ECO:0000256" key="5">
    <source>
        <dbReference type="ARBA" id="ARBA00023136"/>
    </source>
</evidence>
<dbReference type="EMBL" id="JBHUER010000008">
    <property type="protein sequence ID" value="MFD1703768.1"/>
    <property type="molecule type" value="Genomic_DNA"/>
</dbReference>
<dbReference type="Gene3D" id="1.20.1250.20">
    <property type="entry name" value="MFS general substrate transporter like domains"/>
    <property type="match status" value="1"/>
</dbReference>
<dbReference type="InterPro" id="IPR050495">
    <property type="entry name" value="ATG22/LtaA_families"/>
</dbReference>
<keyword evidence="9" id="KW-1185">Reference proteome</keyword>
<feature type="transmembrane region" description="Helical" evidence="6">
    <location>
        <begin position="317"/>
        <end position="335"/>
    </location>
</feature>
<feature type="transmembrane region" description="Helical" evidence="6">
    <location>
        <begin position="398"/>
        <end position="423"/>
    </location>
</feature>
<keyword evidence="2" id="KW-0813">Transport</keyword>
<accession>A0ABW4KB27</accession>
<feature type="transmembrane region" description="Helical" evidence="6">
    <location>
        <begin position="198"/>
        <end position="218"/>
    </location>
</feature>
<feature type="transmembrane region" description="Helical" evidence="6">
    <location>
        <begin position="107"/>
        <end position="129"/>
    </location>
</feature>
<dbReference type="PANTHER" id="PTHR23519:SF1">
    <property type="entry name" value="AUTOPHAGY-RELATED PROTEIN 22"/>
    <property type="match status" value="1"/>
</dbReference>
<dbReference type="RefSeq" id="WP_378799858.1">
    <property type="nucleotide sequence ID" value="NZ_JBHUER010000008.1"/>
</dbReference>
<feature type="transmembrane region" description="Helical" evidence="6">
    <location>
        <begin position="429"/>
        <end position="448"/>
    </location>
</feature>
<protein>
    <submittedName>
        <fullName evidence="8">MFS transporter</fullName>
    </submittedName>
</protein>
<feature type="transmembrane region" description="Helical" evidence="6">
    <location>
        <begin position="280"/>
        <end position="305"/>
    </location>
</feature>
<evidence type="ECO:0000256" key="3">
    <source>
        <dbReference type="ARBA" id="ARBA00022692"/>
    </source>
</evidence>
<name>A0ABW4KB27_9HYPH</name>
<comment type="caution">
    <text evidence="8">The sequence shown here is derived from an EMBL/GenBank/DDBJ whole genome shotgun (WGS) entry which is preliminary data.</text>
</comment>
<feature type="domain" description="Major facilitator superfamily (MFS) profile" evidence="7">
    <location>
        <begin position="1"/>
        <end position="454"/>
    </location>
</feature>
<dbReference type="Pfam" id="PF11700">
    <property type="entry name" value="ATG22"/>
    <property type="match status" value="1"/>
</dbReference>